<keyword evidence="4 5" id="KW-0472">Membrane</keyword>
<dbReference type="EMBL" id="CAKKTJ010000336">
    <property type="protein sequence ID" value="CAH0482788.1"/>
    <property type="molecule type" value="Genomic_DNA"/>
</dbReference>
<dbReference type="PANTHER" id="PTHR23112:SF0">
    <property type="entry name" value="TRANSMEMBRANE PROTEIN 116"/>
    <property type="match status" value="1"/>
</dbReference>
<dbReference type="Proteomes" id="UP001160483">
    <property type="component" value="Unassembled WGS sequence"/>
</dbReference>
<evidence type="ECO:0000256" key="1">
    <source>
        <dbReference type="ARBA" id="ARBA00004141"/>
    </source>
</evidence>
<keyword evidence="3 5" id="KW-1133">Transmembrane helix</keyword>
<dbReference type="PANTHER" id="PTHR23112">
    <property type="entry name" value="G PROTEIN-COUPLED RECEPTOR 157-RELATED"/>
    <property type="match status" value="1"/>
</dbReference>
<proteinExistence type="predicted"/>
<protein>
    <submittedName>
        <fullName evidence="6">Uncharacterized protein</fullName>
    </submittedName>
</protein>
<dbReference type="GO" id="GO:0005886">
    <property type="term" value="C:plasma membrane"/>
    <property type="evidence" value="ECO:0007669"/>
    <property type="project" value="TreeGrafter"/>
</dbReference>
<evidence type="ECO:0000256" key="4">
    <source>
        <dbReference type="ARBA" id="ARBA00023136"/>
    </source>
</evidence>
<organism evidence="6 7">
    <name type="scientific">Peronospora belbahrii</name>
    <dbReference type="NCBI Taxonomy" id="622444"/>
    <lineage>
        <taxon>Eukaryota</taxon>
        <taxon>Sar</taxon>
        <taxon>Stramenopiles</taxon>
        <taxon>Oomycota</taxon>
        <taxon>Peronosporomycetes</taxon>
        <taxon>Peronosporales</taxon>
        <taxon>Peronosporaceae</taxon>
        <taxon>Peronospora</taxon>
    </lineage>
</organism>
<evidence type="ECO:0000256" key="3">
    <source>
        <dbReference type="ARBA" id="ARBA00022989"/>
    </source>
</evidence>
<accession>A0AAU9LPN3</accession>
<dbReference type="AlphaFoldDB" id="A0AAU9LPN3"/>
<evidence type="ECO:0000256" key="2">
    <source>
        <dbReference type="ARBA" id="ARBA00022692"/>
    </source>
</evidence>
<evidence type="ECO:0000313" key="6">
    <source>
        <dbReference type="EMBL" id="CAH0482788.1"/>
    </source>
</evidence>
<name>A0AAU9LPN3_9STRA</name>
<keyword evidence="2 5" id="KW-0812">Transmembrane</keyword>
<evidence type="ECO:0000256" key="5">
    <source>
        <dbReference type="SAM" id="Phobius"/>
    </source>
</evidence>
<evidence type="ECO:0000313" key="7">
    <source>
        <dbReference type="Proteomes" id="UP001160483"/>
    </source>
</evidence>
<sequence>MLSNSGILYRYWYARRLKAKSLSIYGLAHHLDVTKKLDLFGATGPTKTLKQNIREPVTAISKLQAVIYISSFILCWLLAVADRTYPSFTGKTSFTLTFLYAAIVPLQGFINAIIYGKLHLWVVRHERHMGTATIFVTTFDMDWTSCPTNLEDWIPAGKDLYVFSLQHCVEVQAIEQVIRGYLLQVSVSVSNRFVKNADDASGNVKLELLMGESGPSKRLLMKLLVSPSGTSTCPSYLSRAILALRSSTARNDCVELGKIIGLSDLYHHTIISGNLNYDVAMPPSALAAAIEQAYKAMSLKKGN</sequence>
<comment type="caution">
    <text evidence="6">The sequence shown here is derived from an EMBL/GenBank/DDBJ whole genome shotgun (WGS) entry which is preliminary data.</text>
</comment>
<comment type="subcellular location">
    <subcellularLocation>
        <location evidence="1">Membrane</location>
        <topology evidence="1">Multi-pass membrane protein</topology>
    </subcellularLocation>
</comment>
<gene>
    <name evidence="6" type="ORF">PBS003_LOCUS9366</name>
</gene>
<reference evidence="6" key="1">
    <citation type="submission" date="2021-11" db="EMBL/GenBank/DDBJ databases">
        <authorList>
            <person name="Islam A."/>
            <person name="Islam S."/>
            <person name="Flora M.S."/>
            <person name="Rahman M."/>
            <person name="Ziaur R.M."/>
            <person name="Epstein J.H."/>
            <person name="Hassan M."/>
            <person name="Klassen M."/>
            <person name="Woodard K."/>
            <person name="Webb A."/>
            <person name="Webby R.J."/>
            <person name="El Zowalaty M.E."/>
        </authorList>
    </citation>
    <scope>NUCLEOTIDE SEQUENCE</scope>
    <source>
        <strain evidence="6">Pbs3</strain>
    </source>
</reference>
<feature type="transmembrane region" description="Helical" evidence="5">
    <location>
        <begin position="63"/>
        <end position="81"/>
    </location>
</feature>
<dbReference type="GO" id="GO:0004930">
    <property type="term" value="F:G protein-coupled receptor activity"/>
    <property type="evidence" value="ECO:0007669"/>
    <property type="project" value="TreeGrafter"/>
</dbReference>
<feature type="transmembrane region" description="Helical" evidence="5">
    <location>
        <begin position="93"/>
        <end position="115"/>
    </location>
</feature>
<dbReference type="GO" id="GO:0007189">
    <property type="term" value="P:adenylate cyclase-activating G protein-coupled receptor signaling pathway"/>
    <property type="evidence" value="ECO:0007669"/>
    <property type="project" value="TreeGrafter"/>
</dbReference>